<protein>
    <submittedName>
        <fullName evidence="2">RNA-directed DNA polymerase, eukaryota, nucleotide-binding alpha-beta plait domain protein</fullName>
    </submittedName>
</protein>
<sequence length="105" mass="11475">NDEFVRETSNNNDGQPPYDEVFGDVLSSDDEGIPETVFGSNLSSNKRANEDNGEVGSQTIKSGRSVLEVMEGIIQVGKSMGYTMEGRAQDLERIIGQQGESNVFR</sequence>
<accession>A0A699T971</accession>
<feature type="non-terminal residue" evidence="2">
    <location>
        <position position="1"/>
    </location>
</feature>
<keyword evidence="2" id="KW-0695">RNA-directed DNA polymerase</keyword>
<proteinExistence type="predicted"/>
<evidence type="ECO:0000256" key="1">
    <source>
        <dbReference type="SAM" id="MobiDB-lite"/>
    </source>
</evidence>
<reference evidence="2" key="1">
    <citation type="journal article" date="2019" name="Sci. Rep.">
        <title>Draft genome of Tanacetum cinerariifolium, the natural source of mosquito coil.</title>
        <authorList>
            <person name="Yamashiro T."/>
            <person name="Shiraishi A."/>
            <person name="Satake H."/>
            <person name="Nakayama K."/>
        </authorList>
    </citation>
    <scope>NUCLEOTIDE SEQUENCE</scope>
</reference>
<gene>
    <name evidence="2" type="ORF">Tci_878319</name>
</gene>
<name>A0A699T971_TANCI</name>
<keyword evidence="2" id="KW-0808">Transferase</keyword>
<evidence type="ECO:0000313" key="2">
    <source>
        <dbReference type="EMBL" id="GFD06350.1"/>
    </source>
</evidence>
<keyword evidence="2" id="KW-0548">Nucleotidyltransferase</keyword>
<feature type="region of interest" description="Disordered" evidence="1">
    <location>
        <begin position="1"/>
        <end position="60"/>
    </location>
</feature>
<dbReference type="GO" id="GO:0003964">
    <property type="term" value="F:RNA-directed DNA polymerase activity"/>
    <property type="evidence" value="ECO:0007669"/>
    <property type="project" value="UniProtKB-KW"/>
</dbReference>
<organism evidence="2">
    <name type="scientific">Tanacetum cinerariifolium</name>
    <name type="common">Dalmatian daisy</name>
    <name type="synonym">Chrysanthemum cinerariifolium</name>
    <dbReference type="NCBI Taxonomy" id="118510"/>
    <lineage>
        <taxon>Eukaryota</taxon>
        <taxon>Viridiplantae</taxon>
        <taxon>Streptophyta</taxon>
        <taxon>Embryophyta</taxon>
        <taxon>Tracheophyta</taxon>
        <taxon>Spermatophyta</taxon>
        <taxon>Magnoliopsida</taxon>
        <taxon>eudicotyledons</taxon>
        <taxon>Gunneridae</taxon>
        <taxon>Pentapetalae</taxon>
        <taxon>asterids</taxon>
        <taxon>campanulids</taxon>
        <taxon>Asterales</taxon>
        <taxon>Asteraceae</taxon>
        <taxon>Asteroideae</taxon>
        <taxon>Anthemideae</taxon>
        <taxon>Anthemidinae</taxon>
        <taxon>Tanacetum</taxon>
    </lineage>
</organism>
<dbReference type="AlphaFoldDB" id="A0A699T971"/>
<comment type="caution">
    <text evidence="2">The sequence shown here is derived from an EMBL/GenBank/DDBJ whole genome shotgun (WGS) entry which is preliminary data.</text>
</comment>
<dbReference type="EMBL" id="BKCJ011224243">
    <property type="protein sequence ID" value="GFD06350.1"/>
    <property type="molecule type" value="Genomic_DNA"/>
</dbReference>